<dbReference type="PANTHER" id="PTHR10009:SF18">
    <property type="entry name" value="PROTEIN YELLOW-LIKE PROTEIN"/>
    <property type="match status" value="1"/>
</dbReference>
<accession>A0A4Z1P974</accession>
<sequence length="433" mass="47599">MKFNSWTLTTMKFNSWTLTTLAALASAQSNVPLVANQSDPGLLADPQRAGPTPELVHLFYDLWPTGIAVSRSGRMFCNYPRGLDPTNIAYTVAEIFPNNTERAYPNATYQTPPEGLIDDSTNPATSVGNPNYLTGVQSVVIDPADRLWILDTGRTATPDGTILNASPGGVKLVGVDLTTNEVFKTIVFDTMAAPAVSYFNDVRFDLSPDLTSSGQGLAYITDSSSVGLNAIVVVDLGTGEAWRRLQRHHSVQGDVGFVPIIWGEPVWNNQTGMPTADAFNFGADGIALSADNKELFYSTTGGRELWSISTALLRARDRNAELVARAAVKYRGETGFKDGMETDSNGMIYAGDLEDNSLSYFNPVNNQLSTLIRDPRFSWTDTLSVGFDGYLYFTENQLWLSPQYWYGRERRVKPWSLWRIKLPNGGTKVTQVV</sequence>
<evidence type="ECO:0000256" key="2">
    <source>
        <dbReference type="ARBA" id="ARBA00009127"/>
    </source>
</evidence>
<evidence type="ECO:0000313" key="5">
    <source>
        <dbReference type="EMBL" id="TID25773.1"/>
    </source>
</evidence>
<protein>
    <submittedName>
        <fullName evidence="5">Serine/threonine-protein phosphatase PP2A catalytic subunit</fullName>
    </submittedName>
</protein>
<dbReference type="SUPFAM" id="SSF101898">
    <property type="entry name" value="NHL repeat"/>
    <property type="match status" value="1"/>
</dbReference>
<evidence type="ECO:0000256" key="3">
    <source>
        <dbReference type="ARBA" id="ARBA00022525"/>
    </source>
</evidence>
<name>A0A4Z1P974_9PEZI</name>
<organism evidence="5 6">
    <name type="scientific">Venturia nashicola</name>
    <dbReference type="NCBI Taxonomy" id="86259"/>
    <lineage>
        <taxon>Eukaryota</taxon>
        <taxon>Fungi</taxon>
        <taxon>Dikarya</taxon>
        <taxon>Ascomycota</taxon>
        <taxon>Pezizomycotina</taxon>
        <taxon>Dothideomycetes</taxon>
        <taxon>Pleosporomycetidae</taxon>
        <taxon>Venturiales</taxon>
        <taxon>Venturiaceae</taxon>
        <taxon>Venturia</taxon>
    </lineage>
</organism>
<feature type="signal peptide" evidence="4">
    <location>
        <begin position="1"/>
        <end position="27"/>
    </location>
</feature>
<dbReference type="InterPro" id="IPR011042">
    <property type="entry name" value="6-blade_b-propeller_TolB-like"/>
</dbReference>
<evidence type="ECO:0000256" key="4">
    <source>
        <dbReference type="SAM" id="SignalP"/>
    </source>
</evidence>
<comment type="subcellular location">
    <subcellularLocation>
        <location evidence="1">Secreted</location>
    </subcellularLocation>
</comment>
<comment type="caution">
    <text evidence="5">The sequence shown here is derived from an EMBL/GenBank/DDBJ whole genome shotgun (WGS) entry which is preliminary data.</text>
</comment>
<evidence type="ECO:0000256" key="1">
    <source>
        <dbReference type="ARBA" id="ARBA00004613"/>
    </source>
</evidence>
<dbReference type="Gene3D" id="2.120.10.30">
    <property type="entry name" value="TolB, C-terminal domain"/>
    <property type="match status" value="1"/>
</dbReference>
<keyword evidence="6" id="KW-1185">Reference proteome</keyword>
<dbReference type="Proteomes" id="UP000298493">
    <property type="component" value="Unassembled WGS sequence"/>
</dbReference>
<evidence type="ECO:0000313" key="6">
    <source>
        <dbReference type="Proteomes" id="UP000298493"/>
    </source>
</evidence>
<comment type="similarity">
    <text evidence="2">Belongs to the major royal jelly protein family.</text>
</comment>
<feature type="chain" id="PRO_5021420207" evidence="4">
    <location>
        <begin position="28"/>
        <end position="433"/>
    </location>
</feature>
<dbReference type="AlphaFoldDB" id="A0A4Z1P974"/>
<dbReference type="PANTHER" id="PTHR10009">
    <property type="entry name" value="PROTEIN YELLOW-RELATED"/>
    <property type="match status" value="1"/>
</dbReference>
<dbReference type="InterPro" id="IPR017996">
    <property type="entry name" value="MRJP/yellow-related"/>
</dbReference>
<reference evidence="5 6" key="1">
    <citation type="submission" date="2019-04" db="EMBL/GenBank/DDBJ databases">
        <title>High contiguity whole genome sequence and gene annotation resource for two Venturia nashicola isolates.</title>
        <authorList>
            <person name="Prokchorchik M."/>
            <person name="Won K."/>
            <person name="Lee Y."/>
            <person name="Choi E.D."/>
            <person name="Segonzac C."/>
            <person name="Sohn K.H."/>
        </authorList>
    </citation>
    <scope>NUCLEOTIDE SEQUENCE [LARGE SCALE GENOMIC DNA]</scope>
    <source>
        <strain evidence="5 6">PRI2</strain>
    </source>
</reference>
<dbReference type="GO" id="GO:0005576">
    <property type="term" value="C:extracellular region"/>
    <property type="evidence" value="ECO:0007669"/>
    <property type="project" value="UniProtKB-SubCell"/>
</dbReference>
<proteinExistence type="inferred from homology"/>
<keyword evidence="3" id="KW-0964">Secreted</keyword>
<keyword evidence="4" id="KW-0732">Signal</keyword>
<dbReference type="EMBL" id="SNSC02000003">
    <property type="protein sequence ID" value="TID25773.1"/>
    <property type="molecule type" value="Genomic_DNA"/>
</dbReference>
<gene>
    <name evidence="5" type="ORF">E6O75_ATG03636</name>
</gene>
<dbReference type="Pfam" id="PF03022">
    <property type="entry name" value="MRJP"/>
    <property type="match status" value="1"/>
</dbReference>